<dbReference type="EC" id="3.1.3.25" evidence="2"/>
<evidence type="ECO:0000256" key="1">
    <source>
        <dbReference type="ARBA" id="ARBA00001033"/>
    </source>
</evidence>
<keyword evidence="6" id="KW-1185">Reference proteome</keyword>
<comment type="caution">
    <text evidence="5">The sequence shown here is derived from an EMBL/GenBank/DDBJ whole genome shotgun (WGS) entry which is preliminary data.</text>
</comment>
<dbReference type="RefSeq" id="WP_277103221.1">
    <property type="nucleotide sequence ID" value="NZ_BAAAJS010000056.1"/>
</dbReference>
<dbReference type="Gene3D" id="3.40.190.80">
    <property type="match status" value="1"/>
</dbReference>
<keyword evidence="4" id="KW-0460">Magnesium</keyword>
<organism evidence="5 6">
    <name type="scientific">Corynebacterium felinum</name>
    <dbReference type="NCBI Taxonomy" id="131318"/>
    <lineage>
        <taxon>Bacteria</taxon>
        <taxon>Bacillati</taxon>
        <taxon>Actinomycetota</taxon>
        <taxon>Actinomycetes</taxon>
        <taxon>Mycobacteriales</taxon>
        <taxon>Corynebacteriaceae</taxon>
        <taxon>Corynebacterium</taxon>
    </lineage>
</organism>
<proteinExistence type="predicted"/>
<reference evidence="5 6" key="1">
    <citation type="submission" date="2023-07" db="EMBL/GenBank/DDBJ databases">
        <title>Sequencing the genomes of 1000 actinobacteria strains.</title>
        <authorList>
            <person name="Klenk H.-P."/>
        </authorList>
    </citation>
    <scope>NUCLEOTIDE SEQUENCE [LARGE SCALE GENOMIC DNA]</scope>
    <source>
        <strain evidence="5 6">DSM 44508</strain>
    </source>
</reference>
<keyword evidence="5" id="KW-0378">Hydrolase</keyword>
<protein>
    <recommendedName>
        <fullName evidence="2">inositol-phosphate phosphatase</fullName>
        <ecNumber evidence="2">3.1.3.25</ecNumber>
    </recommendedName>
</protein>
<dbReference type="EMBL" id="JAVDYF010000001">
    <property type="protein sequence ID" value="MDR7356079.1"/>
    <property type="molecule type" value="Genomic_DNA"/>
</dbReference>
<dbReference type="Pfam" id="PF00459">
    <property type="entry name" value="Inositol_P"/>
    <property type="match status" value="1"/>
</dbReference>
<dbReference type="GO" id="GO:0052834">
    <property type="term" value="F:inositol monophosphate phosphatase activity"/>
    <property type="evidence" value="ECO:0007669"/>
    <property type="project" value="UniProtKB-EC"/>
</dbReference>
<dbReference type="Proteomes" id="UP001183619">
    <property type="component" value="Unassembled WGS sequence"/>
</dbReference>
<dbReference type="Gene3D" id="3.30.540.10">
    <property type="entry name" value="Fructose-1,6-Bisphosphatase, subunit A, domain 1"/>
    <property type="match status" value="1"/>
</dbReference>
<dbReference type="CDD" id="cd01637">
    <property type="entry name" value="IMPase_like"/>
    <property type="match status" value="1"/>
</dbReference>
<keyword evidence="3" id="KW-0479">Metal-binding</keyword>
<dbReference type="PROSITE" id="PS00630">
    <property type="entry name" value="IMP_2"/>
    <property type="match status" value="1"/>
</dbReference>
<evidence type="ECO:0000313" key="6">
    <source>
        <dbReference type="Proteomes" id="UP001183619"/>
    </source>
</evidence>
<dbReference type="SUPFAM" id="SSF56655">
    <property type="entry name" value="Carbohydrate phosphatase"/>
    <property type="match status" value="1"/>
</dbReference>
<comment type="catalytic activity">
    <reaction evidence="1">
        <text>a myo-inositol phosphate + H2O = myo-inositol + phosphate</text>
        <dbReference type="Rhea" id="RHEA:24056"/>
        <dbReference type="ChEBI" id="CHEBI:15377"/>
        <dbReference type="ChEBI" id="CHEBI:17268"/>
        <dbReference type="ChEBI" id="CHEBI:43474"/>
        <dbReference type="ChEBI" id="CHEBI:84139"/>
        <dbReference type="EC" id="3.1.3.25"/>
    </reaction>
</comment>
<evidence type="ECO:0000256" key="4">
    <source>
        <dbReference type="ARBA" id="ARBA00022842"/>
    </source>
</evidence>
<sequence>MIDIPGLYRIAVEVAQQAEQAFINGIGARPALLKDAGDFATDVDLEIEQLVRTKLVELTGIPVYGEEYGALDCTLDQPMWVVDPVDGTANFAAGNPMCSILMSLVVNRRPVVGITSLPLTRQRFGAYDSSPLFINDQPQPALVERPEIACHVGFSSVSSRSNSQFPGLMRHGFLAELTKTYLRPRITGSVGVDLGFTAAGIFAGAVSFSPHLWDNAAGVVLAQAAGALVTDLHGDPWQIDAPGVVLGTPRAHATILETMHTVRTQFTHEDLSQEFDT</sequence>
<gene>
    <name evidence="5" type="ORF">J2S37_002617</name>
</gene>
<dbReference type="PANTHER" id="PTHR20854:SF4">
    <property type="entry name" value="INOSITOL-1-MONOPHOSPHATASE-RELATED"/>
    <property type="match status" value="1"/>
</dbReference>
<name>A0ABU2BBR8_9CORY</name>
<evidence type="ECO:0000256" key="3">
    <source>
        <dbReference type="ARBA" id="ARBA00022723"/>
    </source>
</evidence>
<dbReference type="PANTHER" id="PTHR20854">
    <property type="entry name" value="INOSITOL MONOPHOSPHATASE"/>
    <property type="match status" value="1"/>
</dbReference>
<dbReference type="InterPro" id="IPR000760">
    <property type="entry name" value="Inositol_monophosphatase-like"/>
</dbReference>
<dbReference type="PRINTS" id="PR00377">
    <property type="entry name" value="IMPHPHTASES"/>
</dbReference>
<accession>A0ABU2BBR8</accession>
<evidence type="ECO:0000313" key="5">
    <source>
        <dbReference type="EMBL" id="MDR7356079.1"/>
    </source>
</evidence>
<dbReference type="InterPro" id="IPR020550">
    <property type="entry name" value="Inositol_monophosphatase_CS"/>
</dbReference>
<evidence type="ECO:0000256" key="2">
    <source>
        <dbReference type="ARBA" id="ARBA00013106"/>
    </source>
</evidence>